<dbReference type="GO" id="GO:0030322">
    <property type="term" value="P:stabilization of membrane potential"/>
    <property type="evidence" value="ECO:0007669"/>
    <property type="project" value="TreeGrafter"/>
</dbReference>
<comment type="subcellular location">
    <subcellularLocation>
        <location evidence="1">Membrane</location>
        <topology evidence="1">Multi-pass membrane protein</topology>
    </subcellularLocation>
</comment>
<evidence type="ECO:0000256" key="6">
    <source>
        <dbReference type="ARBA" id="ARBA00023136"/>
    </source>
</evidence>
<keyword evidence="7" id="KW-0407">Ion channel</keyword>
<evidence type="ECO:0000256" key="1">
    <source>
        <dbReference type="ARBA" id="ARBA00004141"/>
    </source>
</evidence>
<evidence type="ECO:0000259" key="9">
    <source>
        <dbReference type="Pfam" id="PF07885"/>
    </source>
</evidence>
<keyword evidence="11" id="KW-1185">Reference proteome</keyword>
<keyword evidence="2" id="KW-0813">Transport</keyword>
<feature type="transmembrane region" description="Helical" evidence="8">
    <location>
        <begin position="75"/>
        <end position="94"/>
    </location>
</feature>
<dbReference type="Pfam" id="PF07885">
    <property type="entry name" value="Ion_trans_2"/>
    <property type="match status" value="1"/>
</dbReference>
<dbReference type="Gene3D" id="1.10.287.70">
    <property type="match status" value="1"/>
</dbReference>
<proteinExistence type="predicted"/>
<dbReference type="PANTHER" id="PTHR11003:SF142">
    <property type="entry name" value="POTASSIUM CHANNEL DOMAIN-CONTAINING PROTEIN"/>
    <property type="match status" value="1"/>
</dbReference>
<evidence type="ECO:0000256" key="8">
    <source>
        <dbReference type="SAM" id="Phobius"/>
    </source>
</evidence>
<protein>
    <recommendedName>
        <fullName evidence="9">Potassium channel domain-containing protein</fullName>
    </recommendedName>
</protein>
<evidence type="ECO:0000313" key="11">
    <source>
        <dbReference type="Proteomes" id="UP000327044"/>
    </source>
</evidence>
<evidence type="ECO:0000256" key="5">
    <source>
        <dbReference type="ARBA" id="ARBA00023065"/>
    </source>
</evidence>
<organism evidence="10 11">
    <name type="scientific">Photinus pyralis</name>
    <name type="common">Common eastern firefly</name>
    <name type="synonym">Lampyris pyralis</name>
    <dbReference type="NCBI Taxonomy" id="7054"/>
    <lineage>
        <taxon>Eukaryota</taxon>
        <taxon>Metazoa</taxon>
        <taxon>Ecdysozoa</taxon>
        <taxon>Arthropoda</taxon>
        <taxon>Hexapoda</taxon>
        <taxon>Insecta</taxon>
        <taxon>Pterygota</taxon>
        <taxon>Neoptera</taxon>
        <taxon>Endopterygota</taxon>
        <taxon>Coleoptera</taxon>
        <taxon>Polyphaga</taxon>
        <taxon>Elateriformia</taxon>
        <taxon>Elateroidea</taxon>
        <taxon>Lampyridae</taxon>
        <taxon>Lampyrinae</taxon>
        <taxon>Photinus</taxon>
    </lineage>
</organism>
<dbReference type="InterPro" id="IPR013099">
    <property type="entry name" value="K_chnl_dom"/>
</dbReference>
<feature type="transmembrane region" description="Helical" evidence="8">
    <location>
        <begin position="21"/>
        <end position="43"/>
    </location>
</feature>
<dbReference type="GO" id="GO:0022841">
    <property type="term" value="F:potassium ion leak channel activity"/>
    <property type="evidence" value="ECO:0007669"/>
    <property type="project" value="TreeGrafter"/>
</dbReference>
<reference evidence="10 11" key="1">
    <citation type="journal article" date="2018" name="Elife">
        <title>Firefly genomes illuminate parallel origins of bioluminescence in beetles.</title>
        <authorList>
            <person name="Fallon T.R."/>
            <person name="Lower S.E."/>
            <person name="Chang C.H."/>
            <person name="Bessho-Uehara M."/>
            <person name="Martin G.J."/>
            <person name="Bewick A.J."/>
            <person name="Behringer M."/>
            <person name="Debat H.J."/>
            <person name="Wong I."/>
            <person name="Day J.C."/>
            <person name="Suvorov A."/>
            <person name="Silva C.J."/>
            <person name="Stanger-Hall K.F."/>
            <person name="Hall D.W."/>
            <person name="Schmitz R.J."/>
            <person name="Nelson D.R."/>
            <person name="Lewis S.M."/>
            <person name="Shigenobu S."/>
            <person name="Bybee S.M."/>
            <person name="Larracuente A.M."/>
            <person name="Oba Y."/>
            <person name="Weng J.K."/>
        </authorList>
    </citation>
    <scope>NUCLEOTIDE SEQUENCE [LARGE SCALE GENOMIC DNA]</scope>
    <source>
        <strain evidence="10">1611_PpyrPB1</strain>
        <tissue evidence="10">Whole body</tissue>
    </source>
</reference>
<dbReference type="Proteomes" id="UP000327044">
    <property type="component" value="Unassembled WGS sequence"/>
</dbReference>
<feature type="domain" description="Potassium channel" evidence="9">
    <location>
        <begin position="28"/>
        <end position="99"/>
    </location>
</feature>
<comment type="caution">
    <text evidence="10">The sequence shown here is derived from an EMBL/GenBank/DDBJ whole genome shotgun (WGS) entry which is preliminary data.</text>
</comment>
<evidence type="ECO:0000313" key="10">
    <source>
        <dbReference type="EMBL" id="KAB0802764.1"/>
    </source>
</evidence>
<dbReference type="GO" id="GO:0005886">
    <property type="term" value="C:plasma membrane"/>
    <property type="evidence" value="ECO:0007669"/>
    <property type="project" value="TreeGrafter"/>
</dbReference>
<dbReference type="SUPFAM" id="SSF81324">
    <property type="entry name" value="Voltage-gated potassium channels"/>
    <property type="match status" value="1"/>
</dbReference>
<dbReference type="AlphaFoldDB" id="A0A5N4AZK3"/>
<dbReference type="GO" id="GO:0015271">
    <property type="term" value="F:outward rectifier potassium channel activity"/>
    <property type="evidence" value="ECO:0007669"/>
    <property type="project" value="TreeGrafter"/>
</dbReference>
<keyword evidence="5" id="KW-0406">Ion transport</keyword>
<name>A0A5N4AZK3_PHOPY</name>
<evidence type="ECO:0000256" key="2">
    <source>
        <dbReference type="ARBA" id="ARBA00022448"/>
    </source>
</evidence>
<accession>A0A5N4AZK3</accession>
<evidence type="ECO:0000256" key="4">
    <source>
        <dbReference type="ARBA" id="ARBA00022989"/>
    </source>
</evidence>
<gene>
    <name evidence="10" type="ORF">PPYR_04950</name>
</gene>
<keyword evidence="4 8" id="KW-1133">Transmembrane helix</keyword>
<dbReference type="PANTHER" id="PTHR11003">
    <property type="entry name" value="POTASSIUM CHANNEL, SUBFAMILY K"/>
    <property type="match status" value="1"/>
</dbReference>
<evidence type="ECO:0000256" key="3">
    <source>
        <dbReference type="ARBA" id="ARBA00022692"/>
    </source>
</evidence>
<dbReference type="InterPro" id="IPR003280">
    <property type="entry name" value="2pore_dom_K_chnl"/>
</dbReference>
<sequence>MDHLPRCCRTATAVVRRPSCYALGSVAFLFVYLAAGAGLFVVWEDDWTFFDGFYFCFITMTTIGFGDLVPKKPKYMLLCTVYILIGLALTSTIIELVRRQYLQSWKQLQAMSGPLAESLRKMADSAPGIDVSAFQNDLKKVLTVVTMPKRFTNQLDKYGRRPKQIQWEDAVESVIRDISNGTQERQISPPVVKIVIYESSV</sequence>
<keyword evidence="6 8" id="KW-0472">Membrane</keyword>
<dbReference type="EMBL" id="VVIM01000002">
    <property type="protein sequence ID" value="KAB0802764.1"/>
    <property type="molecule type" value="Genomic_DNA"/>
</dbReference>
<evidence type="ECO:0000256" key="7">
    <source>
        <dbReference type="ARBA" id="ARBA00023303"/>
    </source>
</evidence>
<dbReference type="InParanoid" id="A0A5N4AZK3"/>
<feature type="transmembrane region" description="Helical" evidence="8">
    <location>
        <begin position="49"/>
        <end position="68"/>
    </location>
</feature>
<keyword evidence="3 8" id="KW-0812">Transmembrane</keyword>